<dbReference type="EMBL" id="JASJUT010000008">
    <property type="protein sequence ID" value="MDK2596926.1"/>
    <property type="molecule type" value="Genomic_DNA"/>
</dbReference>
<keyword evidence="3" id="KW-1185">Reference proteome</keyword>
<evidence type="ECO:0000313" key="2">
    <source>
        <dbReference type="EMBL" id="MDK2596926.1"/>
    </source>
</evidence>
<feature type="signal peptide" evidence="1">
    <location>
        <begin position="1"/>
        <end position="21"/>
    </location>
</feature>
<accession>A0ABT7EPD6</accession>
<name>A0ABT7EPD6_9GAMM</name>
<organism evidence="2 3">
    <name type="scientific">Pseudoalteromonas obscura</name>
    <dbReference type="NCBI Taxonomy" id="3048491"/>
    <lineage>
        <taxon>Bacteria</taxon>
        <taxon>Pseudomonadati</taxon>
        <taxon>Pseudomonadota</taxon>
        <taxon>Gammaproteobacteria</taxon>
        <taxon>Alteromonadales</taxon>
        <taxon>Pseudoalteromonadaceae</taxon>
        <taxon>Pseudoalteromonas</taxon>
    </lineage>
</organism>
<reference evidence="2 3" key="1">
    <citation type="submission" date="2023-05" db="EMBL/GenBank/DDBJ databases">
        <title>Pseudoalteromonas ardens sp. nov., Pseudoalteromonas obscura sp. nov., and Pseudoalteromonas umbrosa sp. nov., isolated from the coral Montipora capitata.</title>
        <authorList>
            <person name="Thomas E.M."/>
            <person name="Smith E.M."/>
            <person name="Papke E."/>
            <person name="Shlafstein M.D."/>
            <person name="Oline D.K."/>
            <person name="Videau P."/>
            <person name="Saw J.H."/>
            <person name="Strangman W.K."/>
            <person name="Ushijima B."/>
        </authorList>
    </citation>
    <scope>NUCLEOTIDE SEQUENCE [LARGE SCALE GENOMIC DNA]</scope>
    <source>
        <strain evidence="2 3">P94</strain>
    </source>
</reference>
<dbReference type="Proteomes" id="UP001231915">
    <property type="component" value="Unassembled WGS sequence"/>
</dbReference>
<comment type="caution">
    <text evidence="2">The sequence shown here is derived from an EMBL/GenBank/DDBJ whole genome shotgun (WGS) entry which is preliminary data.</text>
</comment>
<evidence type="ECO:0000313" key="3">
    <source>
        <dbReference type="Proteomes" id="UP001231915"/>
    </source>
</evidence>
<sequence>MSNKLRLAVLTTSLFSASVLANITVGNVGFDSNTVIPNPGSANFNINYYLFGSQIFNPGGQVEFFLTKDGGSTGYYVGREAPNLNCASNGCRPINTQNTFKVSPFNIDPTTKAYLSSLCVPTDFQVVARFNNSVSVSHNTASFGTVGKPDWLFHSGSMTPANISTGYAGNLKVTFVVKNDGCPNSPVLPKVGVFLADANNNALAYFGAIQVLNDVGSQHEVLLPMRNLNLAKGSYRIVLMADVERKVNETNENNNFGAFTLNVTDPAVQSAEGSIYYYQRNANLDNSPEQSGYELEELSYSVTEEQSLKVVKEQTLKQQK</sequence>
<evidence type="ECO:0000256" key="1">
    <source>
        <dbReference type="SAM" id="SignalP"/>
    </source>
</evidence>
<dbReference type="RefSeq" id="WP_284138033.1">
    <property type="nucleotide sequence ID" value="NZ_JASJUT010000008.1"/>
</dbReference>
<proteinExistence type="predicted"/>
<dbReference type="InterPro" id="IPR013783">
    <property type="entry name" value="Ig-like_fold"/>
</dbReference>
<evidence type="ECO:0008006" key="4">
    <source>
        <dbReference type="Google" id="ProtNLM"/>
    </source>
</evidence>
<protein>
    <recommendedName>
        <fullName evidence="4">CARDB domain-containing protein</fullName>
    </recommendedName>
</protein>
<keyword evidence="1" id="KW-0732">Signal</keyword>
<gene>
    <name evidence="2" type="ORF">QNM18_17890</name>
</gene>
<feature type="chain" id="PRO_5046193960" description="CARDB domain-containing protein" evidence="1">
    <location>
        <begin position="22"/>
        <end position="320"/>
    </location>
</feature>
<dbReference type="Gene3D" id="2.60.40.10">
    <property type="entry name" value="Immunoglobulins"/>
    <property type="match status" value="1"/>
</dbReference>